<dbReference type="PhylomeDB" id="E9ANX6"/>
<evidence type="ECO:0000313" key="2">
    <source>
        <dbReference type="EMBL" id="CBZ24640.1"/>
    </source>
</evidence>
<dbReference type="Proteomes" id="UP000007259">
    <property type="component" value="Chromosome 12"/>
</dbReference>
<feature type="compositionally biased region" description="Low complexity" evidence="1">
    <location>
        <begin position="14"/>
        <end position="29"/>
    </location>
</feature>
<feature type="region of interest" description="Disordered" evidence="1">
    <location>
        <begin position="160"/>
        <end position="216"/>
    </location>
</feature>
<dbReference type="AlphaFoldDB" id="E9ANX6"/>
<dbReference type="OrthoDB" id="265867at2759"/>
<keyword evidence="3" id="KW-1185">Reference proteome</keyword>
<dbReference type="KEGG" id="lmi:LMXM_12_0480"/>
<dbReference type="GeneID" id="13454978"/>
<evidence type="ECO:0000313" key="3">
    <source>
        <dbReference type="Proteomes" id="UP000007259"/>
    </source>
</evidence>
<feature type="region of interest" description="Disordered" evidence="1">
    <location>
        <begin position="1"/>
        <end position="34"/>
    </location>
</feature>
<reference evidence="2 3" key="1">
    <citation type="journal article" date="2011" name="Genome Res.">
        <title>Chromosome and gene copy number variation allow major structural change between species and strains of Leishmania.</title>
        <authorList>
            <person name="Rogers M.B."/>
            <person name="Hilley J.D."/>
            <person name="Dickens N.J."/>
            <person name="Wilkes J."/>
            <person name="Bates P.A."/>
            <person name="Depledge D.P."/>
            <person name="Harris D."/>
            <person name="Her Y."/>
            <person name="Herzyk P."/>
            <person name="Imamura H."/>
            <person name="Otto T.D."/>
            <person name="Sanders M."/>
            <person name="Seeger K."/>
            <person name="Dujardin J.C."/>
            <person name="Berriman M."/>
            <person name="Smith D.F."/>
            <person name="Hertz-Fowler C."/>
            <person name="Mottram J.C."/>
        </authorList>
    </citation>
    <scope>NUCLEOTIDE SEQUENCE [LARGE SCALE GENOMIC DNA]</scope>
    <source>
        <strain evidence="2 3">MHOM/GT/2001/U1103</strain>
    </source>
</reference>
<name>E9ANX6_LEIMU</name>
<sequence>MPNSARVPQRDSDVAAAASAMEAPSSPSVDNKAVRDASTPVASLGASSGFSVTCSMPSGGVAHTCVKIATGAAPSDEVSAFTNALLLSGNSTPLAGTLTTKTETSFMNVASFNNSATVVTGELPSLQNEHAAMAVASCFDTRPRVTEALAAAASATNRPSLLRPLGSAPIEDSGGQMQRAGEADAPVQGQTAAPPSSPLMETGSFSASFSGDGSSRRFHTLPSGLSEDLRLTQTACYLAPLGSAGRREVQRSGNDIDVRWVAEEESLAAAEPARQAAGNDGFAAEGSAGATVAATQRASTDVRAATCTAPASNISTTVTAIGIDAAAPLCPEFEVLATVPAPLVERVPMRIHWCCAAHWRAVQRTERGAQWAVDGAPADVYCVPAHRHAKRERRSLSTSCVETMLELERDGSGFSGTGENTWWLRDAAGAVKPQHWEVQSLLPAADAPASTLYDDSNHAAVDEKHGSLKTHSGLLHVHSHSCTDTLTCEFCGHAVETYYSENCDGEATEASTPTTETGRVYSAPLGRFQGCHGCASAGAWSLSSSKLLACRSNHPSIFMPQVLLSSSESAETTVDLDMSSAISSVDVPSWSDSAREEALMAAVALLQ</sequence>
<accession>E9ANX6</accession>
<feature type="compositionally biased region" description="Low complexity" evidence="1">
    <location>
        <begin position="203"/>
        <end position="213"/>
    </location>
</feature>
<dbReference type="OMA" id="VHSHSCT"/>
<proteinExistence type="predicted"/>
<gene>
    <name evidence="2" type="ORF">LMXM_12_0480</name>
</gene>
<dbReference type="RefSeq" id="XP_003873153.1">
    <property type="nucleotide sequence ID" value="XM_003873104.1"/>
</dbReference>
<evidence type="ECO:0000256" key="1">
    <source>
        <dbReference type="SAM" id="MobiDB-lite"/>
    </source>
</evidence>
<dbReference type="VEuPathDB" id="TriTrypDB:LmxM.12.0480"/>
<protein>
    <submittedName>
        <fullName evidence="2">Uncharacterized protein</fullName>
    </submittedName>
</protein>
<dbReference type="EMBL" id="FR799565">
    <property type="protein sequence ID" value="CBZ24640.1"/>
    <property type="molecule type" value="Genomic_DNA"/>
</dbReference>
<organism evidence="2 3">
    <name type="scientific">Leishmania mexicana (strain MHOM/GT/2001/U1103)</name>
    <dbReference type="NCBI Taxonomy" id="929439"/>
    <lineage>
        <taxon>Eukaryota</taxon>
        <taxon>Discoba</taxon>
        <taxon>Euglenozoa</taxon>
        <taxon>Kinetoplastea</taxon>
        <taxon>Metakinetoplastina</taxon>
        <taxon>Trypanosomatida</taxon>
        <taxon>Trypanosomatidae</taxon>
        <taxon>Leishmaniinae</taxon>
        <taxon>Leishmania</taxon>
    </lineage>
</organism>